<dbReference type="GO" id="GO:0008270">
    <property type="term" value="F:zinc ion binding"/>
    <property type="evidence" value="ECO:0007669"/>
    <property type="project" value="UniProtKB-KW"/>
</dbReference>
<dbReference type="Pfam" id="PF08676">
    <property type="entry name" value="MutL_C"/>
    <property type="match status" value="1"/>
</dbReference>
<dbReference type="SUPFAM" id="SSF57850">
    <property type="entry name" value="RING/U-box"/>
    <property type="match status" value="1"/>
</dbReference>
<evidence type="ECO:0000256" key="5">
    <source>
        <dbReference type="ARBA" id="ARBA00023002"/>
    </source>
</evidence>
<dbReference type="PANTHER" id="PTHR42685">
    <property type="entry name" value="GERANYLGERANYL DIPHOSPHATE REDUCTASE"/>
    <property type="match status" value="1"/>
</dbReference>
<comment type="similarity">
    <text evidence="1">Belongs to the geranylgeranyl reductase family. ChlP subfamily.</text>
</comment>
<dbReference type="GO" id="GO:0009535">
    <property type="term" value="C:chloroplast thylakoid membrane"/>
    <property type="evidence" value="ECO:0007669"/>
    <property type="project" value="TreeGrafter"/>
</dbReference>
<dbReference type="SUPFAM" id="SSF118116">
    <property type="entry name" value="DNA mismatch repair protein MutL"/>
    <property type="match status" value="1"/>
</dbReference>
<evidence type="ECO:0000313" key="18">
    <source>
        <dbReference type="EMBL" id="KAK9819712.1"/>
    </source>
</evidence>
<dbReference type="PROSITE" id="PS50089">
    <property type="entry name" value="ZF_RING_2"/>
    <property type="match status" value="1"/>
</dbReference>
<dbReference type="InterPro" id="IPR037198">
    <property type="entry name" value="MutL_C_sf"/>
</dbReference>
<accession>A0AAW1QEA2</accession>
<evidence type="ECO:0000256" key="8">
    <source>
        <dbReference type="ARBA" id="ARBA00024015"/>
    </source>
</evidence>
<dbReference type="GO" id="GO:0102067">
    <property type="term" value="F:geranylgeranyl diphosphate reductase activity"/>
    <property type="evidence" value="ECO:0007669"/>
    <property type="project" value="UniProtKB-EC"/>
</dbReference>
<dbReference type="PROSITE" id="PS50026">
    <property type="entry name" value="EGF_3"/>
    <property type="match status" value="1"/>
</dbReference>
<keyword evidence="13" id="KW-1015">Disulfide bond</keyword>
<dbReference type="PANTHER" id="PTHR42685:SF4">
    <property type="entry name" value="GERANYLGERANYL DIPHOSPHATE REDUCTASE, CHLOROPLASTIC"/>
    <property type="match status" value="1"/>
</dbReference>
<name>A0AAW1QEA2_9CHLO</name>
<dbReference type="SMART" id="SM00853">
    <property type="entry name" value="MutL_C"/>
    <property type="match status" value="1"/>
</dbReference>
<dbReference type="InterPro" id="IPR042120">
    <property type="entry name" value="MutL_C_dimsub"/>
</dbReference>
<dbReference type="InterPro" id="IPR050407">
    <property type="entry name" value="Geranylgeranyl_reductase"/>
</dbReference>
<comment type="catalytic activity">
    <reaction evidence="10">
        <text>phytyl diphosphate + 3 NADP(+) = geranylgeranyl diphosphate + 3 NADPH + 3 H(+)</text>
        <dbReference type="Rhea" id="RHEA:26229"/>
        <dbReference type="ChEBI" id="CHEBI:15378"/>
        <dbReference type="ChEBI" id="CHEBI:57533"/>
        <dbReference type="ChEBI" id="CHEBI:57783"/>
        <dbReference type="ChEBI" id="CHEBI:58349"/>
        <dbReference type="ChEBI" id="CHEBI:75434"/>
        <dbReference type="EC" id="1.3.1.83"/>
    </reaction>
</comment>
<dbReference type="Gene3D" id="3.50.50.60">
    <property type="entry name" value="FAD/NAD(P)-binding domain"/>
    <property type="match status" value="1"/>
</dbReference>
<dbReference type="EC" id="1.3.1.83" evidence="2"/>
<evidence type="ECO:0000256" key="14">
    <source>
        <dbReference type="PROSITE-ProRule" id="PRU00175"/>
    </source>
</evidence>
<dbReference type="EMBL" id="JALJOR010000003">
    <property type="protein sequence ID" value="KAK9819712.1"/>
    <property type="molecule type" value="Genomic_DNA"/>
</dbReference>
<dbReference type="InterPro" id="IPR013083">
    <property type="entry name" value="Znf_RING/FYVE/PHD"/>
</dbReference>
<evidence type="ECO:0000256" key="2">
    <source>
        <dbReference type="ARBA" id="ARBA00012380"/>
    </source>
</evidence>
<keyword evidence="13" id="KW-0245">EGF-like domain</keyword>
<keyword evidence="5" id="KW-0560">Oxidoreductase</keyword>
<evidence type="ECO:0000256" key="7">
    <source>
        <dbReference type="ARBA" id="ARBA00023444"/>
    </source>
</evidence>
<dbReference type="GO" id="GO:0015995">
    <property type="term" value="P:chlorophyll biosynthetic process"/>
    <property type="evidence" value="ECO:0007669"/>
    <property type="project" value="UniProtKB-KW"/>
</dbReference>
<dbReference type="InterPro" id="IPR014721">
    <property type="entry name" value="Ribsml_uS5_D2-typ_fold_subgr"/>
</dbReference>
<evidence type="ECO:0000256" key="15">
    <source>
        <dbReference type="SAM" id="MobiDB-lite"/>
    </source>
</evidence>
<dbReference type="InterPro" id="IPR011774">
    <property type="entry name" value="Geranylgeranyl_Rdtase_pln/cyn"/>
</dbReference>
<dbReference type="InterPro" id="IPR010253">
    <property type="entry name" value="BchP_ChlP_pln/prok"/>
</dbReference>
<dbReference type="InterPro" id="IPR001841">
    <property type="entry name" value="Znf_RING"/>
</dbReference>
<keyword evidence="14" id="KW-0863">Zinc-finger</keyword>
<dbReference type="FunFam" id="3.50.50.60:FF:000083">
    <property type="entry name" value="Geranylgeranyl diphosphate reductase"/>
    <property type="match status" value="1"/>
</dbReference>
<dbReference type="Pfam" id="PF13639">
    <property type="entry name" value="zf-RING_2"/>
    <property type="match status" value="1"/>
</dbReference>
<dbReference type="InterPro" id="IPR020568">
    <property type="entry name" value="Ribosomal_Su5_D2-typ_SF"/>
</dbReference>
<dbReference type="CDD" id="cd16461">
    <property type="entry name" value="RING-H2_EL5-like"/>
    <property type="match status" value="1"/>
</dbReference>
<dbReference type="SMART" id="SM00184">
    <property type="entry name" value="RING"/>
    <property type="match status" value="1"/>
</dbReference>
<evidence type="ECO:0000256" key="3">
    <source>
        <dbReference type="ARBA" id="ARBA00022531"/>
    </source>
</evidence>
<comment type="function">
    <text evidence="11">Catalyzes the reduction of geranylgeranyl diphosphate to phytyl diphosphate, providing phytol for both tocopherol and chlorophyll synthesis.</text>
</comment>
<dbReference type="NCBIfam" id="TIGR02023">
    <property type="entry name" value="BchP-ChlP"/>
    <property type="match status" value="1"/>
</dbReference>
<feature type="disulfide bond" evidence="13">
    <location>
        <begin position="744"/>
        <end position="753"/>
    </location>
</feature>
<dbReference type="Gene3D" id="3.30.40.10">
    <property type="entry name" value="Zinc/RING finger domain, C3HC4 (zinc finger)"/>
    <property type="match status" value="1"/>
</dbReference>
<evidence type="ECO:0000256" key="11">
    <source>
        <dbReference type="ARBA" id="ARBA00058147"/>
    </source>
</evidence>
<dbReference type="InterPro" id="IPR000742">
    <property type="entry name" value="EGF"/>
</dbReference>
<dbReference type="Pfam" id="PF01119">
    <property type="entry name" value="DNA_mis_repair"/>
    <property type="match status" value="1"/>
</dbReference>
<dbReference type="GO" id="GO:0045550">
    <property type="term" value="F:geranylgeranyl reductase activity"/>
    <property type="evidence" value="ECO:0007669"/>
    <property type="project" value="InterPro"/>
</dbReference>
<dbReference type="InterPro" id="IPR036188">
    <property type="entry name" value="FAD/NAD-bd_sf"/>
</dbReference>
<feature type="compositionally biased region" description="Polar residues" evidence="15">
    <location>
        <begin position="1041"/>
        <end position="1051"/>
    </location>
</feature>
<evidence type="ECO:0000256" key="4">
    <source>
        <dbReference type="ARBA" id="ARBA00022857"/>
    </source>
</evidence>
<comment type="pathway">
    <text evidence="7">Porphyrin-containing compound metabolism.</text>
</comment>
<dbReference type="InterPro" id="IPR013507">
    <property type="entry name" value="DNA_mismatch_S5_2-like"/>
</dbReference>
<keyword evidence="4" id="KW-0521">NADP</keyword>
<feature type="region of interest" description="Disordered" evidence="15">
    <location>
        <begin position="1031"/>
        <end position="1089"/>
    </location>
</feature>
<feature type="domain" description="RING-type" evidence="17">
    <location>
        <begin position="982"/>
        <end position="1024"/>
    </location>
</feature>
<dbReference type="Proteomes" id="UP001489004">
    <property type="component" value="Unassembled WGS sequence"/>
</dbReference>
<dbReference type="PROSITE" id="PS01186">
    <property type="entry name" value="EGF_2"/>
    <property type="match status" value="1"/>
</dbReference>
<evidence type="ECO:0000259" key="16">
    <source>
        <dbReference type="PROSITE" id="PS50026"/>
    </source>
</evidence>
<dbReference type="InterPro" id="IPR014790">
    <property type="entry name" value="MutL_C"/>
</dbReference>
<comment type="caution">
    <text evidence="13">Lacks conserved residue(s) required for the propagation of feature annotation.</text>
</comment>
<dbReference type="PROSITE" id="PS00022">
    <property type="entry name" value="EGF_1"/>
    <property type="match status" value="1"/>
</dbReference>
<feature type="region of interest" description="Disordered" evidence="15">
    <location>
        <begin position="953"/>
        <end position="975"/>
    </location>
</feature>
<keyword evidence="19" id="KW-1185">Reference proteome</keyword>
<comment type="pathway">
    <text evidence="8">Cofactor biosynthesis; tocopherol biosynthesis.</text>
</comment>
<keyword evidence="14" id="KW-0479">Metal-binding</keyword>
<feature type="disulfide bond" evidence="13">
    <location>
        <begin position="726"/>
        <end position="736"/>
    </location>
</feature>
<keyword evidence="14" id="KW-0862">Zinc</keyword>
<evidence type="ECO:0000256" key="9">
    <source>
        <dbReference type="ARBA" id="ARBA00033069"/>
    </source>
</evidence>
<dbReference type="CDD" id="cd00782">
    <property type="entry name" value="MutL_Trans"/>
    <property type="match status" value="1"/>
</dbReference>
<evidence type="ECO:0000313" key="19">
    <source>
        <dbReference type="Proteomes" id="UP001489004"/>
    </source>
</evidence>
<dbReference type="NCBIfam" id="TIGR02028">
    <property type="entry name" value="ChlP"/>
    <property type="match status" value="1"/>
</dbReference>
<dbReference type="Gene3D" id="2.10.25.10">
    <property type="entry name" value="Laminin"/>
    <property type="match status" value="1"/>
</dbReference>
<dbReference type="Gene3D" id="3.30.230.10">
    <property type="match status" value="1"/>
</dbReference>
<keyword evidence="3" id="KW-0602">Photosynthesis</keyword>
<dbReference type="GO" id="GO:0015979">
    <property type="term" value="P:photosynthesis"/>
    <property type="evidence" value="ECO:0007669"/>
    <property type="project" value="UniProtKB-KW"/>
</dbReference>
<dbReference type="GO" id="GO:0006298">
    <property type="term" value="P:mismatch repair"/>
    <property type="evidence" value="ECO:0007669"/>
    <property type="project" value="InterPro"/>
</dbReference>
<dbReference type="SUPFAM" id="SSF54211">
    <property type="entry name" value="Ribosomal protein S5 domain 2-like"/>
    <property type="match status" value="1"/>
</dbReference>
<keyword evidence="6" id="KW-0149">Chlorophyll biosynthesis</keyword>
<proteinExistence type="inferred from homology"/>
<dbReference type="SMART" id="SM01340">
    <property type="entry name" value="DNA_mis_repair"/>
    <property type="match status" value="1"/>
</dbReference>
<comment type="caution">
    <text evidence="18">The sequence shown here is derived from an EMBL/GenBank/DDBJ whole genome shotgun (WGS) entry which is preliminary data.</text>
</comment>
<dbReference type="InterPro" id="IPR042121">
    <property type="entry name" value="MutL_C_regsub"/>
</dbReference>
<dbReference type="Gene3D" id="3.30.1540.20">
    <property type="entry name" value="MutL, C-terminal domain, dimerisation subdomain"/>
    <property type="match status" value="1"/>
</dbReference>
<evidence type="ECO:0000256" key="12">
    <source>
        <dbReference type="ARBA" id="ARBA00067953"/>
    </source>
</evidence>
<feature type="domain" description="EGF-like" evidence="16">
    <location>
        <begin position="722"/>
        <end position="754"/>
    </location>
</feature>
<evidence type="ECO:0000256" key="13">
    <source>
        <dbReference type="PROSITE-ProRule" id="PRU00076"/>
    </source>
</evidence>
<dbReference type="GO" id="GO:0030983">
    <property type="term" value="F:mismatched DNA binding"/>
    <property type="evidence" value="ECO:0007669"/>
    <property type="project" value="InterPro"/>
</dbReference>
<protein>
    <recommendedName>
        <fullName evidence="12">Geranylgeranyl diphosphate reductase, chloroplastic</fullName>
        <ecNumber evidence="2">1.3.1.83</ecNumber>
    </recommendedName>
    <alternativeName>
        <fullName evidence="9">Geranylgeranyl reductase</fullName>
    </alternativeName>
</protein>
<dbReference type="GO" id="GO:0005524">
    <property type="term" value="F:ATP binding"/>
    <property type="evidence" value="ECO:0007669"/>
    <property type="project" value="InterPro"/>
</dbReference>
<organism evidence="18 19">
    <name type="scientific">[Myrmecia] bisecta</name>
    <dbReference type="NCBI Taxonomy" id="41462"/>
    <lineage>
        <taxon>Eukaryota</taxon>
        <taxon>Viridiplantae</taxon>
        <taxon>Chlorophyta</taxon>
        <taxon>core chlorophytes</taxon>
        <taxon>Trebouxiophyceae</taxon>
        <taxon>Trebouxiales</taxon>
        <taxon>Trebouxiaceae</taxon>
        <taxon>Myrmecia</taxon>
    </lineage>
</organism>
<evidence type="ECO:0000256" key="6">
    <source>
        <dbReference type="ARBA" id="ARBA00023171"/>
    </source>
</evidence>
<reference evidence="18 19" key="1">
    <citation type="journal article" date="2024" name="Nat. Commun.">
        <title>Phylogenomics reveals the evolutionary origins of lichenization in chlorophyte algae.</title>
        <authorList>
            <person name="Puginier C."/>
            <person name="Libourel C."/>
            <person name="Otte J."/>
            <person name="Skaloud P."/>
            <person name="Haon M."/>
            <person name="Grisel S."/>
            <person name="Petersen M."/>
            <person name="Berrin J.G."/>
            <person name="Delaux P.M."/>
            <person name="Dal Grande F."/>
            <person name="Keller J."/>
        </authorList>
    </citation>
    <scope>NUCLEOTIDE SEQUENCE [LARGE SCALE GENOMIC DNA]</scope>
    <source>
        <strain evidence="18 19">SAG 2043</strain>
    </source>
</reference>
<dbReference type="SUPFAM" id="SSF51905">
    <property type="entry name" value="FAD/NAD(P)-binding domain"/>
    <property type="match status" value="1"/>
</dbReference>
<evidence type="ECO:0000259" key="17">
    <source>
        <dbReference type="PROSITE" id="PS50089"/>
    </source>
</evidence>
<sequence>MTQDDQVAAVSLDFASFLASYWTDPVFATHLIEIRVDRAGTPAEQQTLSDRLKTWFQGAHAKGDHTVSLLVPTQEDVPAAEALVKFMYLGKAALPGDLDTLLRLLKLADGWLVPGCVTACIQKLQTLPITTHLCHECFKMPDALHLHRRFMQLPIFAVAILLAGDKVHATGEQTVVALLLEYMQSFIDGVVMPSPLGKDARLLAMLVHALNYRTSTGFRKQLGEVPFAQRPFKYAERPCSKDAYIPHNGQARFWSPEWTQSAARALQDYEKGQQAVFAEAEADLTTLRKLPPGAVLVLKQNLHVQGLLMSFLLRRRVQDAQEWQLEIDIEGPRAPAFAEVHVGALMLDRRQFGVARSGFFAEPINDMPKAYATLEVTQQKQRLTKGFRGRLEESGAEASFLLLAVDTRMSGAAAVCEVGTATPVAPGVLNFARLDAGCKQYFTIKSNAACQPDSYLMLEVWDVERAYLNSSQQAPSMAPANPLLVAAQSQQPDATYLPNKGTFTLTPVTSYADVQGFRLGSPYSHVQVPFGNMCPDGICWFITLKNVELSLTDRLTYIFRFTCAATAACQSPVLLGSPPDLISPSLGWGGVGCEESVAAVANTQLVSNAGLVSGAWAYYDVELAADASALLVEMNRTRGDPVLFVKPVQLGFQPGGVPEVPDFDANFADSNSFRNRLDDHYLLLKDVQAGSVYVGVYNNDMYLKEDAVYQLRATWVNKTAGGPPLCARDCSGNGLCVQTGLCKCFDGYGGPKCEGKMEDLLFRQTKTGQLLPGQWQYYKLNLAPSDDSWQNGVLVNFNNVAGNALLVARAGSEPTFTSSTFTFRSKPHEQGPQSFKVQPSDLSSGIYYFGVFDVDYYQHDAFSFTLSVVPIGRSRFSLSPYMSIILGVTASLFLCLCVSICKRLYNRHGLPWRPRPPGQVVPTAVPAAPRGVDPTLVQSFPTFEYKRGALASPDAEADPEAGMAQPALSGPGRVSDDSQPQCSVCLCEYESGEMLRRLPPCGHEFHLKCIDLWLTQHTTCPMCRSSLLADGGTSEAGTPMSPLQGTDSNAMLITPVDDVPDSAGDSETQPQTPHADHADVQQQHELTPRGIGEAAKGWKKELEACRDRLFRLALIHPAVSFTLVDTTNHMTLLKLQQGRTWETVLPLLFGECADSLQSVDQHGPACQLTGYVSSPPHGCSSKDSQYLYVNGRYVTHDRLSKLVNNLHQQVTRQLEAITRRQFQQARVLRQIDSKFVAMVCDGVVVLVDQHAADERVLLEALREQVLGKDRGDISCTSACLKRPIALALTASELQQLQQHSAKVQAWGWRTSWHADQERLLLTHAPSLFGTMLTATDLQIYLQQLADTHGASVLPAGVTRVLNSKACRSAIMFGDKLLPSECERLVTLLQATQLCFSCAHGRPTMVPLVKLDALHRLRQRRAAELCAVAPLKGQKRPSLLAKLRRLTKSGGVETYLIERKLDNCKPCGGAIPLCMVDEFDIPAEIIDRKVTKMKMISPSNREVDVGKTLSETEYIGMCRREVLDNYLRNRAKENGATVLNGLFLKMEQQGAEGPFKLSFSNYTDGGKVGKADSIEVDMVIGADGANSRVAKQIDAGEYDYAIAFQERIRIPDDKMEYYKDLAEMYVGDDVSPDFYGWVFPKYDHVAVGTGTVINKTAIKQYQQATRDRSKVKTEGGKIIRVEAHPIPEHPRPRRCQGRVALVGDAAGYVTKCSGEGIYFAAKSGRMCSEAIVEASKNGTVMAGEKAIRVYLDKFDKKYWATYKVLDILQKVFYRSNPAREAFVEMCESDYVQKMTFDSYLYKTVVPGNPLDDVKLLVQTVGSILRGNALRQGAKSVSFGSRPSEEKVAA</sequence>
<dbReference type="Gene3D" id="3.30.1370.100">
    <property type="entry name" value="MutL, C-terminal domain, regulatory subdomain"/>
    <property type="match status" value="1"/>
</dbReference>
<gene>
    <name evidence="18" type="ORF">WJX72_001573</name>
</gene>
<evidence type="ECO:0000256" key="1">
    <source>
        <dbReference type="ARBA" id="ARBA00006632"/>
    </source>
</evidence>
<dbReference type="Gene3D" id="2.60.120.380">
    <property type="match status" value="1"/>
</dbReference>
<evidence type="ECO:0000256" key="10">
    <source>
        <dbReference type="ARBA" id="ARBA00047837"/>
    </source>
</evidence>